<sequence length="426" mass="45577">MSHSTRIVIIGGGILGCSAAFHLMKQANCEVVLLEAATLAAATTSSAAALLTRARQKPVIADLVRQTFLAIDELECLLNEKLPYNQAGSLHIASRAESERQIQEMAELAEQQNLPVHWLSSRQVAEACPWLQVPEQTLAALMPEDGFIDPYQLAMAYAQAARLLSSRSSSSSLMIRQNSRVASLLQTVSSQGAVQVTGVELADGEKIMADIVIDAAGPWSTMLARQVGVNLAMAPVRSHYWMTGKLASVPVDSPMVILPDARAYARPEVGHLLFGLRDYEPVYTSPERLPDNLAGFSFGCDEQGWEALEAGFEDLLPFFPELAQTEVEHYISGISSYTPDGSPLIGTMIRADGSNLASGFLAMTGCSGGGIGMSGGLGRLIAELATGQVLYTDASTLALNRFGVIDPLNDDFQKQCALARCGKRSG</sequence>
<evidence type="ECO:0000313" key="4">
    <source>
        <dbReference type="EMBL" id="MBB1485357.1"/>
    </source>
</evidence>
<dbReference type="PROSITE" id="PS51257">
    <property type="entry name" value="PROKAR_LIPOPROTEIN"/>
    <property type="match status" value="1"/>
</dbReference>
<keyword evidence="2" id="KW-0472">Membrane</keyword>
<dbReference type="PANTHER" id="PTHR13847:SF287">
    <property type="entry name" value="FAD-DEPENDENT OXIDOREDUCTASE DOMAIN-CONTAINING PROTEIN 1"/>
    <property type="match status" value="1"/>
</dbReference>
<organism evidence="4 5">
    <name type="scientific">Oceanospirillum sediminis</name>
    <dbReference type="NCBI Taxonomy" id="2760088"/>
    <lineage>
        <taxon>Bacteria</taxon>
        <taxon>Pseudomonadati</taxon>
        <taxon>Pseudomonadota</taxon>
        <taxon>Gammaproteobacteria</taxon>
        <taxon>Oceanospirillales</taxon>
        <taxon>Oceanospirillaceae</taxon>
        <taxon>Oceanospirillum</taxon>
    </lineage>
</organism>
<dbReference type="RefSeq" id="WP_182807146.1">
    <property type="nucleotide sequence ID" value="NZ_JACJFM010000002.1"/>
</dbReference>
<evidence type="ECO:0000259" key="3">
    <source>
        <dbReference type="Pfam" id="PF01266"/>
    </source>
</evidence>
<keyword evidence="2" id="KW-0812">Transmembrane</keyword>
<dbReference type="Pfam" id="PF01266">
    <property type="entry name" value="DAO"/>
    <property type="match status" value="1"/>
</dbReference>
<dbReference type="Gene3D" id="3.50.50.60">
    <property type="entry name" value="FAD/NAD(P)-binding domain"/>
    <property type="match status" value="1"/>
</dbReference>
<dbReference type="GO" id="GO:0005737">
    <property type="term" value="C:cytoplasm"/>
    <property type="evidence" value="ECO:0007669"/>
    <property type="project" value="TreeGrafter"/>
</dbReference>
<dbReference type="GO" id="GO:0016491">
    <property type="term" value="F:oxidoreductase activity"/>
    <property type="evidence" value="ECO:0007669"/>
    <property type="project" value="UniProtKB-KW"/>
</dbReference>
<reference evidence="4 5" key="1">
    <citation type="submission" date="2020-08" db="EMBL/GenBank/DDBJ databases">
        <title>Oceanospirillum sp. nov. isolated from marine sediment.</title>
        <authorList>
            <person name="Ji X."/>
        </authorList>
    </citation>
    <scope>NUCLEOTIDE SEQUENCE [LARGE SCALE GENOMIC DNA]</scope>
    <source>
        <strain evidence="4 5">D5</strain>
    </source>
</reference>
<keyword evidence="5" id="KW-1185">Reference proteome</keyword>
<evidence type="ECO:0000256" key="2">
    <source>
        <dbReference type="SAM" id="Phobius"/>
    </source>
</evidence>
<keyword evidence="2" id="KW-1133">Transmembrane helix</keyword>
<dbReference type="Gene3D" id="3.30.9.10">
    <property type="entry name" value="D-Amino Acid Oxidase, subunit A, domain 2"/>
    <property type="match status" value="1"/>
</dbReference>
<accession>A0A839ILJ2</accession>
<dbReference type="PANTHER" id="PTHR13847">
    <property type="entry name" value="SARCOSINE DEHYDROGENASE-RELATED"/>
    <property type="match status" value="1"/>
</dbReference>
<dbReference type="AlphaFoldDB" id="A0A839ILJ2"/>
<keyword evidence="1" id="KW-0560">Oxidoreductase</keyword>
<feature type="transmembrane region" description="Helical" evidence="2">
    <location>
        <begin position="7"/>
        <end position="24"/>
    </location>
</feature>
<dbReference type="InterPro" id="IPR036188">
    <property type="entry name" value="FAD/NAD-bd_sf"/>
</dbReference>
<evidence type="ECO:0000256" key="1">
    <source>
        <dbReference type="ARBA" id="ARBA00023002"/>
    </source>
</evidence>
<dbReference type="InterPro" id="IPR006076">
    <property type="entry name" value="FAD-dep_OxRdtase"/>
</dbReference>
<dbReference type="SUPFAM" id="SSF54373">
    <property type="entry name" value="FAD-linked reductases, C-terminal domain"/>
    <property type="match status" value="1"/>
</dbReference>
<dbReference type="EMBL" id="JACJFM010000002">
    <property type="protein sequence ID" value="MBB1485357.1"/>
    <property type="molecule type" value="Genomic_DNA"/>
</dbReference>
<dbReference type="SUPFAM" id="SSF51905">
    <property type="entry name" value="FAD/NAD(P)-binding domain"/>
    <property type="match status" value="1"/>
</dbReference>
<protein>
    <submittedName>
        <fullName evidence="4">FAD-binding oxidoreductase</fullName>
    </submittedName>
</protein>
<gene>
    <name evidence="4" type="ORF">H4O21_01830</name>
</gene>
<dbReference type="Proteomes" id="UP000565262">
    <property type="component" value="Unassembled WGS sequence"/>
</dbReference>
<evidence type="ECO:0000313" key="5">
    <source>
        <dbReference type="Proteomes" id="UP000565262"/>
    </source>
</evidence>
<comment type="caution">
    <text evidence="4">The sequence shown here is derived from an EMBL/GenBank/DDBJ whole genome shotgun (WGS) entry which is preliminary data.</text>
</comment>
<proteinExistence type="predicted"/>
<name>A0A839ILJ2_9GAMM</name>
<feature type="domain" description="FAD dependent oxidoreductase" evidence="3">
    <location>
        <begin position="6"/>
        <end position="384"/>
    </location>
</feature>